<protein>
    <submittedName>
        <fullName evidence="2">Uncharacterized protein</fullName>
    </submittedName>
</protein>
<gene>
    <name evidence="2" type="ORF">NBC122_01561</name>
</gene>
<dbReference type="EMBL" id="CP037954">
    <property type="protein sequence ID" value="QBO58376.1"/>
    <property type="molecule type" value="Genomic_DNA"/>
</dbReference>
<organism evidence="2 3">
    <name type="scientific">Chryseobacterium salivictor</name>
    <dbReference type="NCBI Taxonomy" id="2547600"/>
    <lineage>
        <taxon>Bacteria</taxon>
        <taxon>Pseudomonadati</taxon>
        <taxon>Bacteroidota</taxon>
        <taxon>Flavobacteriia</taxon>
        <taxon>Flavobacteriales</taxon>
        <taxon>Weeksellaceae</taxon>
        <taxon>Chryseobacterium group</taxon>
        <taxon>Chryseobacterium</taxon>
    </lineage>
</organism>
<proteinExistence type="predicted"/>
<keyword evidence="3" id="KW-1185">Reference proteome</keyword>
<evidence type="ECO:0000256" key="1">
    <source>
        <dbReference type="SAM" id="Phobius"/>
    </source>
</evidence>
<name>A0A4P6ZFH3_9FLAO</name>
<dbReference type="RefSeq" id="WP_133439814.1">
    <property type="nucleotide sequence ID" value="NZ_CP037954.1"/>
</dbReference>
<dbReference type="OrthoDB" id="679091at2"/>
<accession>A0A4P6ZFH3</accession>
<evidence type="ECO:0000313" key="3">
    <source>
        <dbReference type="Proteomes" id="UP000294419"/>
    </source>
</evidence>
<sequence>MKNIIQRMQEPTPRFFRKIRNAGLLLTAISGAVLTAPVALPAVLITAAGYLAIAGAIASAISQTAVNSEGQP</sequence>
<evidence type="ECO:0000313" key="2">
    <source>
        <dbReference type="EMBL" id="QBO58376.1"/>
    </source>
</evidence>
<reference evidence="2 3" key="1">
    <citation type="submission" date="2019-03" db="EMBL/GenBank/DDBJ databases">
        <authorList>
            <person name="Kim H."/>
            <person name="Yu S.-M."/>
        </authorList>
    </citation>
    <scope>NUCLEOTIDE SEQUENCE [LARGE SCALE GENOMIC DNA]</scope>
    <source>
        <strain evidence="2 3">NBC122</strain>
    </source>
</reference>
<keyword evidence="1" id="KW-0472">Membrane</keyword>
<dbReference type="AlphaFoldDB" id="A0A4P6ZFH3"/>
<keyword evidence="1" id="KW-0812">Transmembrane</keyword>
<keyword evidence="1" id="KW-1133">Transmembrane helix</keyword>
<dbReference type="KEGG" id="csal:NBC122_01561"/>
<dbReference type="Proteomes" id="UP000294419">
    <property type="component" value="Chromosome"/>
</dbReference>
<feature type="transmembrane region" description="Helical" evidence="1">
    <location>
        <begin position="45"/>
        <end position="66"/>
    </location>
</feature>